<keyword evidence="1" id="KW-0694">RNA-binding</keyword>
<evidence type="ECO:0000256" key="2">
    <source>
        <dbReference type="SAM" id="MobiDB-lite"/>
    </source>
</evidence>
<dbReference type="Gene3D" id="3.30.1370.10">
    <property type="entry name" value="K Homology domain, type 1"/>
    <property type="match status" value="1"/>
</dbReference>
<organism evidence="4 5">
    <name type="scientific">Turnera subulata</name>
    <dbReference type="NCBI Taxonomy" id="218843"/>
    <lineage>
        <taxon>Eukaryota</taxon>
        <taxon>Viridiplantae</taxon>
        <taxon>Streptophyta</taxon>
        <taxon>Embryophyta</taxon>
        <taxon>Tracheophyta</taxon>
        <taxon>Spermatophyta</taxon>
        <taxon>Magnoliopsida</taxon>
        <taxon>eudicotyledons</taxon>
        <taxon>Gunneridae</taxon>
        <taxon>Pentapetalae</taxon>
        <taxon>rosids</taxon>
        <taxon>fabids</taxon>
        <taxon>Malpighiales</taxon>
        <taxon>Passifloraceae</taxon>
        <taxon>Turnera</taxon>
    </lineage>
</organism>
<dbReference type="PANTHER" id="PTHR11208:SF98">
    <property type="entry name" value="RNA-BINDING KH DOMAIN-CONTAINING PROTEIN"/>
    <property type="match status" value="1"/>
</dbReference>
<dbReference type="Proteomes" id="UP001141552">
    <property type="component" value="Unassembled WGS sequence"/>
</dbReference>
<reference evidence="4" key="2">
    <citation type="journal article" date="2023" name="Plants (Basel)">
        <title>Annotation of the Turnera subulata (Passifloraceae) Draft Genome Reveals the S-Locus Evolved after the Divergence of Turneroideae from Passifloroideae in a Stepwise Manner.</title>
        <authorList>
            <person name="Henning P.M."/>
            <person name="Roalson E.H."/>
            <person name="Mir W."/>
            <person name="McCubbin A.G."/>
            <person name="Shore J.S."/>
        </authorList>
    </citation>
    <scope>NUCLEOTIDE SEQUENCE</scope>
    <source>
        <strain evidence="4">F60SS</strain>
    </source>
</reference>
<evidence type="ECO:0000259" key="3">
    <source>
        <dbReference type="SMART" id="SM00322"/>
    </source>
</evidence>
<proteinExistence type="predicted"/>
<feature type="compositionally biased region" description="Polar residues" evidence="2">
    <location>
        <begin position="547"/>
        <end position="565"/>
    </location>
</feature>
<dbReference type="AlphaFoldDB" id="A0A9Q0FZK0"/>
<dbReference type="InterPro" id="IPR045071">
    <property type="entry name" value="BBP-like"/>
</dbReference>
<dbReference type="EMBL" id="JAKUCV010003268">
    <property type="protein sequence ID" value="KAJ4839604.1"/>
    <property type="molecule type" value="Genomic_DNA"/>
</dbReference>
<sequence length="773" mass="82295">MSSATTTPTVKVPSKFAAKSGFVIPKNKLSGSLVPIFKGGKTRDAADSGEPPNQAHRRTKWGPDLTQDVVVRKGRALAYQTRVEQITKQLESGVLEPQGIEHSQVAGQDVDAHLSSPQTQKKESELLELEKREAIGEILKLNPSYKAPPDYKPLLKESRVPIPVKEYPGYNFIGLIFGPGCETQKRLEKETGAKIQVIGRKANTAEKVEISPSDKSGTQGTYEELTVHVSAEMYEKVDAAVSLIELLLTSVSEKLESGDNANVHNQSHEVHRVINEGFMPPAVDAAQVSHQGQFQYQNPWFPAISHQGAVNPTSGLISPQTSAPILSSPGPSHFSPYNPSTMPSAFGISTVPASGFNSVIHNPSLSPAGPLQPVQVLSNTYPPRNLSTLASQPPSIQANVGAQHPTTGPSIVSRPLMPQLVSVSQGLQMSSPVVPSPGTRPLLPQPGFPSGPPTLQTSTIPSHLSGALNAAVPIPQMGSFPTSTPIQSSISPLPIALSNLAHRAAPISSAMTPTSQTTPQFGIPSFPGTTANFTPIRSPTAVAPRPQHSSPGDFTFQPQHLQNPASHAVPRLRSDPATQNALPRPMMPPPAPQGSSFLMSVPNSTPQAGIHVFPRPQIHNDMNRTQAHMPGGPFAGNPTRSAVPLRPPAFPNPSPIAPPVLQMGSRNFGAIPGPPPNMTGPFPTRPENSMHFQQNYLPPAPRGQFMGLNQPFNNNARFASGRPANPGQQIYDPFSPTSVPIVTQQRGGNLGGKGSKQENDPEYEDLMASVGVK</sequence>
<dbReference type="SMART" id="SM00322">
    <property type="entry name" value="KH"/>
    <property type="match status" value="1"/>
</dbReference>
<evidence type="ECO:0000313" key="4">
    <source>
        <dbReference type="EMBL" id="KAJ4839604.1"/>
    </source>
</evidence>
<dbReference type="GO" id="GO:0003729">
    <property type="term" value="F:mRNA binding"/>
    <property type="evidence" value="ECO:0007669"/>
    <property type="project" value="TreeGrafter"/>
</dbReference>
<dbReference type="GO" id="GO:0048024">
    <property type="term" value="P:regulation of mRNA splicing, via spliceosome"/>
    <property type="evidence" value="ECO:0007669"/>
    <property type="project" value="TreeGrafter"/>
</dbReference>
<comment type="caution">
    <text evidence="4">The sequence shown here is derived from an EMBL/GenBank/DDBJ whole genome shotgun (WGS) entry which is preliminary data.</text>
</comment>
<accession>A0A9Q0FZK0</accession>
<feature type="domain" description="K Homology" evidence="3">
    <location>
        <begin position="154"/>
        <end position="249"/>
    </location>
</feature>
<name>A0A9Q0FZK0_9ROSI</name>
<dbReference type="Pfam" id="PF22675">
    <property type="entry name" value="KH-I_KHDC4-BBP"/>
    <property type="match status" value="1"/>
</dbReference>
<feature type="region of interest" description="Disordered" evidence="2">
    <location>
        <begin position="35"/>
        <end position="64"/>
    </location>
</feature>
<reference evidence="4" key="1">
    <citation type="submission" date="2022-02" db="EMBL/GenBank/DDBJ databases">
        <authorList>
            <person name="Henning P.M."/>
            <person name="McCubbin A.G."/>
            <person name="Shore J.S."/>
        </authorList>
    </citation>
    <scope>NUCLEOTIDE SEQUENCE</scope>
    <source>
        <strain evidence="4">F60SS</strain>
        <tissue evidence="4">Leaves</tissue>
    </source>
</reference>
<dbReference type="OrthoDB" id="6777263at2759"/>
<protein>
    <recommendedName>
        <fullName evidence="3">K Homology domain-containing protein</fullName>
    </recommendedName>
</protein>
<keyword evidence="5" id="KW-1185">Reference proteome</keyword>
<dbReference type="GO" id="GO:0005634">
    <property type="term" value="C:nucleus"/>
    <property type="evidence" value="ECO:0007669"/>
    <property type="project" value="TreeGrafter"/>
</dbReference>
<dbReference type="PANTHER" id="PTHR11208">
    <property type="entry name" value="RNA-BINDING PROTEIN RELATED"/>
    <property type="match status" value="1"/>
</dbReference>
<dbReference type="InterPro" id="IPR004087">
    <property type="entry name" value="KH_dom"/>
</dbReference>
<evidence type="ECO:0000256" key="1">
    <source>
        <dbReference type="ARBA" id="ARBA00022884"/>
    </source>
</evidence>
<feature type="region of interest" description="Disordered" evidence="2">
    <location>
        <begin position="717"/>
        <end position="773"/>
    </location>
</feature>
<feature type="region of interest" description="Disordered" evidence="2">
    <location>
        <begin position="538"/>
        <end position="597"/>
    </location>
</feature>
<evidence type="ECO:0000313" key="5">
    <source>
        <dbReference type="Proteomes" id="UP001141552"/>
    </source>
</evidence>
<dbReference type="InterPro" id="IPR055256">
    <property type="entry name" value="KH_1_KHDC4/BBP-like"/>
</dbReference>
<dbReference type="SUPFAM" id="SSF54791">
    <property type="entry name" value="Eukaryotic type KH-domain (KH-domain type I)"/>
    <property type="match status" value="1"/>
</dbReference>
<dbReference type="InterPro" id="IPR036612">
    <property type="entry name" value="KH_dom_type_1_sf"/>
</dbReference>
<gene>
    <name evidence="4" type="ORF">Tsubulata_040525</name>
</gene>
<feature type="compositionally biased region" description="Polar residues" evidence="2">
    <location>
        <begin position="735"/>
        <end position="747"/>
    </location>
</feature>